<dbReference type="EMBL" id="LAZR01002941">
    <property type="protein sequence ID" value="KKN23765.1"/>
    <property type="molecule type" value="Genomic_DNA"/>
</dbReference>
<dbReference type="AlphaFoldDB" id="A0A0F9NWA1"/>
<protein>
    <submittedName>
        <fullName evidence="1">Uncharacterized protein</fullName>
    </submittedName>
</protein>
<reference evidence="1" key="1">
    <citation type="journal article" date="2015" name="Nature">
        <title>Complex archaea that bridge the gap between prokaryotes and eukaryotes.</title>
        <authorList>
            <person name="Spang A."/>
            <person name="Saw J.H."/>
            <person name="Jorgensen S.L."/>
            <person name="Zaremba-Niedzwiedzka K."/>
            <person name="Martijn J."/>
            <person name="Lind A.E."/>
            <person name="van Eijk R."/>
            <person name="Schleper C."/>
            <person name="Guy L."/>
            <person name="Ettema T.J."/>
        </authorList>
    </citation>
    <scope>NUCLEOTIDE SEQUENCE</scope>
</reference>
<accession>A0A0F9NWA1</accession>
<gene>
    <name evidence="1" type="ORF">LCGC14_0901570</name>
</gene>
<organism evidence="1">
    <name type="scientific">marine sediment metagenome</name>
    <dbReference type="NCBI Taxonomy" id="412755"/>
    <lineage>
        <taxon>unclassified sequences</taxon>
        <taxon>metagenomes</taxon>
        <taxon>ecological metagenomes</taxon>
    </lineage>
</organism>
<name>A0A0F9NWA1_9ZZZZ</name>
<sequence length="280" mass="29549">MSVRERIDIKSTGGRSEIHVKRPGGVTSRVIGFKIEADNLFTGAGAVQSRAMRVQGDRAAANVMGGDAHDWLLEGAYTNRAVNTPAGSYCRGLSFAVQNRESGELGSMQAALFSTRQRGDGGAVPEQRVLRADLTHDVGGAVSTGLQECFRANIKIQADGATHSDTAGPSAIVANNDATGSYTNKPRAFAVRSLGQPFSIGLDLLDTRVKTCEDAMIRFDQRDTNNLQAIWASGTATDDSGIVSDIGADTLFADGSLYSSIVDGAGTLFVKVNDVWVSTT</sequence>
<proteinExistence type="predicted"/>
<evidence type="ECO:0000313" key="1">
    <source>
        <dbReference type="EMBL" id="KKN23765.1"/>
    </source>
</evidence>
<comment type="caution">
    <text evidence="1">The sequence shown here is derived from an EMBL/GenBank/DDBJ whole genome shotgun (WGS) entry which is preliminary data.</text>
</comment>